<sequence length="74" mass="8814">MSMVTRSFVTVFIFFFSVITQGFKQFQNRNHFSKKSTCAKKKKKKTNTFTHLPQLYSQLIIIILLFFIFLFIGH</sequence>
<evidence type="ECO:0000313" key="2">
    <source>
        <dbReference type="EMBL" id="CAH1406785.1"/>
    </source>
</evidence>
<feature type="transmembrane region" description="Helical" evidence="1">
    <location>
        <begin position="55"/>
        <end position="73"/>
    </location>
</feature>
<keyword evidence="1" id="KW-0812">Transmembrane</keyword>
<name>A0A9P0HPV6_NEZVI</name>
<keyword evidence="1" id="KW-1133">Transmembrane helix</keyword>
<reference evidence="2" key="1">
    <citation type="submission" date="2022-01" db="EMBL/GenBank/DDBJ databases">
        <authorList>
            <person name="King R."/>
        </authorList>
    </citation>
    <scope>NUCLEOTIDE SEQUENCE</scope>
</reference>
<keyword evidence="3" id="KW-1185">Reference proteome</keyword>
<proteinExistence type="predicted"/>
<dbReference type="Proteomes" id="UP001152798">
    <property type="component" value="Chromosome 7"/>
</dbReference>
<keyword evidence="1" id="KW-0472">Membrane</keyword>
<evidence type="ECO:0000256" key="1">
    <source>
        <dbReference type="SAM" id="Phobius"/>
    </source>
</evidence>
<protein>
    <submittedName>
        <fullName evidence="2">Uncharacterized protein</fullName>
    </submittedName>
</protein>
<dbReference type="AlphaFoldDB" id="A0A9P0HPV6"/>
<accession>A0A9P0HPV6</accession>
<gene>
    <name evidence="2" type="ORF">NEZAVI_LOCUS14652</name>
</gene>
<evidence type="ECO:0000313" key="3">
    <source>
        <dbReference type="Proteomes" id="UP001152798"/>
    </source>
</evidence>
<organism evidence="2 3">
    <name type="scientific">Nezara viridula</name>
    <name type="common">Southern green stink bug</name>
    <name type="synonym">Cimex viridulus</name>
    <dbReference type="NCBI Taxonomy" id="85310"/>
    <lineage>
        <taxon>Eukaryota</taxon>
        <taxon>Metazoa</taxon>
        <taxon>Ecdysozoa</taxon>
        <taxon>Arthropoda</taxon>
        <taxon>Hexapoda</taxon>
        <taxon>Insecta</taxon>
        <taxon>Pterygota</taxon>
        <taxon>Neoptera</taxon>
        <taxon>Paraneoptera</taxon>
        <taxon>Hemiptera</taxon>
        <taxon>Heteroptera</taxon>
        <taxon>Panheteroptera</taxon>
        <taxon>Pentatomomorpha</taxon>
        <taxon>Pentatomoidea</taxon>
        <taxon>Pentatomidae</taxon>
        <taxon>Pentatominae</taxon>
        <taxon>Nezara</taxon>
    </lineage>
</organism>
<dbReference type="EMBL" id="OV725083">
    <property type="protein sequence ID" value="CAH1406785.1"/>
    <property type="molecule type" value="Genomic_DNA"/>
</dbReference>